<evidence type="ECO:0000256" key="2">
    <source>
        <dbReference type="ARBA" id="ARBA00022679"/>
    </source>
</evidence>
<dbReference type="GO" id="GO:0033468">
    <property type="term" value="P:CMP-keto-3-deoxy-D-manno-octulosonic acid biosynthetic process"/>
    <property type="evidence" value="ECO:0007669"/>
    <property type="project" value="UniProtKB-UniRule"/>
</dbReference>
<dbReference type="OrthoDB" id="9815559at2"/>
<dbReference type="NCBIfam" id="NF003950">
    <property type="entry name" value="PRK05450.1-3"/>
    <property type="match status" value="1"/>
</dbReference>
<keyword evidence="2 5" id="KW-0808">Transferase</keyword>
<dbReference type="Proteomes" id="UP000282832">
    <property type="component" value="Unassembled WGS sequence"/>
</dbReference>
<evidence type="ECO:0000256" key="3">
    <source>
        <dbReference type="ARBA" id="ARBA00022695"/>
    </source>
</evidence>
<comment type="function">
    <text evidence="5">Activates KDO (a required 8-carbon sugar) for incorporation into bacterial lipopolysaccharide in Gram-negative bacteria.</text>
</comment>
<dbReference type="NCBIfam" id="NF009905">
    <property type="entry name" value="PRK13368.1"/>
    <property type="match status" value="1"/>
</dbReference>
<dbReference type="AlphaFoldDB" id="A0A437PQU8"/>
<dbReference type="Gene3D" id="3.90.550.10">
    <property type="entry name" value="Spore Coat Polysaccharide Biosynthesis Protein SpsA, Chain A"/>
    <property type="match status" value="1"/>
</dbReference>
<reference evidence="6 7" key="1">
    <citation type="submission" date="2019-01" db="EMBL/GenBank/DDBJ databases">
        <authorList>
            <person name="Chen W.-M."/>
        </authorList>
    </citation>
    <scope>NUCLEOTIDE SEQUENCE [LARGE SCALE GENOMIC DNA]</scope>
    <source>
        <strain evidence="6 7">FSY-15</strain>
    </source>
</reference>
<dbReference type="PANTHER" id="PTHR42866:SF2">
    <property type="entry name" value="3-DEOXY-MANNO-OCTULOSONATE CYTIDYLYLTRANSFERASE, MITOCHONDRIAL"/>
    <property type="match status" value="1"/>
</dbReference>
<evidence type="ECO:0000313" key="6">
    <source>
        <dbReference type="EMBL" id="RVU24626.1"/>
    </source>
</evidence>
<dbReference type="GO" id="GO:0005829">
    <property type="term" value="C:cytosol"/>
    <property type="evidence" value="ECO:0007669"/>
    <property type="project" value="TreeGrafter"/>
</dbReference>
<dbReference type="GO" id="GO:0009103">
    <property type="term" value="P:lipopolysaccharide biosynthetic process"/>
    <property type="evidence" value="ECO:0007669"/>
    <property type="project" value="UniProtKB-UniRule"/>
</dbReference>
<dbReference type="FunFam" id="3.90.550.10:FF:000011">
    <property type="entry name" value="3-deoxy-manno-octulosonate cytidylyltransferase"/>
    <property type="match status" value="1"/>
</dbReference>
<keyword evidence="3 5" id="KW-0548">Nucleotidyltransferase</keyword>
<dbReference type="RefSeq" id="WP_127803514.1">
    <property type="nucleotide sequence ID" value="NZ_SACY01000003.1"/>
</dbReference>
<dbReference type="NCBIfam" id="TIGR00466">
    <property type="entry name" value="kdsB"/>
    <property type="match status" value="1"/>
</dbReference>
<dbReference type="Pfam" id="PF02348">
    <property type="entry name" value="CTP_transf_3"/>
    <property type="match status" value="1"/>
</dbReference>
<dbReference type="InterPro" id="IPR004528">
    <property type="entry name" value="KdsB"/>
</dbReference>
<comment type="similarity">
    <text evidence="5">Belongs to the KdsB family.</text>
</comment>
<evidence type="ECO:0000256" key="4">
    <source>
        <dbReference type="ARBA" id="ARBA00022985"/>
    </source>
</evidence>
<dbReference type="HAMAP" id="MF_00057">
    <property type="entry name" value="KdsB"/>
    <property type="match status" value="1"/>
</dbReference>
<dbReference type="UniPathway" id="UPA00358">
    <property type="reaction ID" value="UER00476"/>
</dbReference>
<name>A0A437PQU8_9BACT</name>
<gene>
    <name evidence="5 6" type="primary">kdsB</name>
    <name evidence="6" type="ORF">EOJ36_06335</name>
</gene>
<dbReference type="SUPFAM" id="SSF53448">
    <property type="entry name" value="Nucleotide-diphospho-sugar transferases"/>
    <property type="match status" value="1"/>
</dbReference>
<organism evidence="6 7">
    <name type="scientific">Sandaracinomonas limnophila</name>
    <dbReference type="NCBI Taxonomy" id="1862386"/>
    <lineage>
        <taxon>Bacteria</taxon>
        <taxon>Pseudomonadati</taxon>
        <taxon>Bacteroidota</taxon>
        <taxon>Cytophagia</taxon>
        <taxon>Cytophagales</taxon>
        <taxon>Flectobacillaceae</taxon>
        <taxon>Sandaracinomonas</taxon>
    </lineage>
</organism>
<keyword evidence="7" id="KW-1185">Reference proteome</keyword>
<comment type="subcellular location">
    <subcellularLocation>
        <location evidence="5">Cytoplasm</location>
    </subcellularLocation>
    <subcellularLocation>
        <location evidence="1">Membrane</location>
    </subcellularLocation>
</comment>
<dbReference type="EC" id="2.7.7.38" evidence="5"/>
<dbReference type="PANTHER" id="PTHR42866">
    <property type="entry name" value="3-DEOXY-MANNO-OCTULOSONATE CYTIDYLYLTRANSFERASE"/>
    <property type="match status" value="1"/>
</dbReference>
<comment type="catalytic activity">
    <reaction evidence="5">
        <text>3-deoxy-alpha-D-manno-oct-2-ulosonate + CTP = CMP-3-deoxy-beta-D-manno-octulosonate + diphosphate</text>
        <dbReference type="Rhea" id="RHEA:23448"/>
        <dbReference type="ChEBI" id="CHEBI:33019"/>
        <dbReference type="ChEBI" id="CHEBI:37563"/>
        <dbReference type="ChEBI" id="CHEBI:85986"/>
        <dbReference type="ChEBI" id="CHEBI:85987"/>
        <dbReference type="EC" id="2.7.7.38"/>
    </reaction>
</comment>
<dbReference type="EMBL" id="SACY01000003">
    <property type="protein sequence ID" value="RVU24626.1"/>
    <property type="molecule type" value="Genomic_DNA"/>
</dbReference>
<proteinExistence type="inferred from homology"/>
<comment type="caution">
    <text evidence="6">The sequence shown here is derived from an EMBL/GenBank/DDBJ whole genome shotgun (WGS) entry which is preliminary data.</text>
</comment>
<dbReference type="CDD" id="cd02517">
    <property type="entry name" value="CMP-KDO-Synthetase"/>
    <property type="match status" value="1"/>
</dbReference>
<dbReference type="GO" id="GO:0016020">
    <property type="term" value="C:membrane"/>
    <property type="evidence" value="ECO:0007669"/>
    <property type="project" value="UniProtKB-SubCell"/>
</dbReference>
<evidence type="ECO:0000256" key="5">
    <source>
        <dbReference type="HAMAP-Rule" id="MF_00057"/>
    </source>
</evidence>
<dbReference type="InterPro" id="IPR029044">
    <property type="entry name" value="Nucleotide-diphossugar_trans"/>
</dbReference>
<evidence type="ECO:0000256" key="1">
    <source>
        <dbReference type="ARBA" id="ARBA00004370"/>
    </source>
</evidence>
<dbReference type="InterPro" id="IPR003329">
    <property type="entry name" value="Cytidylyl_trans"/>
</dbReference>
<comment type="pathway">
    <text evidence="5">Nucleotide-sugar biosynthesis; CMP-3-deoxy-D-manno-octulosonate biosynthesis; CMP-3-deoxy-D-manno-octulosonate from 3-deoxy-D-manno-octulosonate and CTP: step 1/1.</text>
</comment>
<dbReference type="GO" id="GO:0008690">
    <property type="term" value="F:3-deoxy-manno-octulosonate cytidylyltransferase activity"/>
    <property type="evidence" value="ECO:0007669"/>
    <property type="project" value="UniProtKB-UniRule"/>
</dbReference>
<sequence>MASNLSILAIIPARFASTRFPGKPLVEINGKTMIQRTYEQVNKLKIWADVIIATDDIRIKDVAENFGAKVVMTSAEHVSGTDRCAEVLSKYGDDVDYVVNIQGDEPFIHPTQLEDLVLGFEKKPELVTLVKKIEDDGTLFNPNNPKVIIDSTGKAIYFSRQTIPYLRNVPPNEWLSQGVFYKHIGLYAYRSDILPKIAHLKPSFLENCESLEQLRWIENGYQIQTMKTDLETIGIDTPEDLNRLKSMGFIS</sequence>
<protein>
    <recommendedName>
        <fullName evidence="5">3-deoxy-manno-octulosonate cytidylyltransferase</fullName>
        <ecNumber evidence="5">2.7.7.38</ecNumber>
    </recommendedName>
    <alternativeName>
        <fullName evidence="5">CMP-2-keto-3-deoxyoctulosonic acid synthase</fullName>
        <shortName evidence="5">CKS</shortName>
        <shortName evidence="5">CMP-KDO synthase</shortName>
    </alternativeName>
</protein>
<accession>A0A437PQU8</accession>
<keyword evidence="5" id="KW-0963">Cytoplasm</keyword>
<keyword evidence="4 5" id="KW-0448">Lipopolysaccharide biosynthesis</keyword>
<dbReference type="NCBIfam" id="NF003952">
    <property type="entry name" value="PRK05450.1-5"/>
    <property type="match status" value="1"/>
</dbReference>
<evidence type="ECO:0000313" key="7">
    <source>
        <dbReference type="Proteomes" id="UP000282832"/>
    </source>
</evidence>